<reference evidence="1" key="1">
    <citation type="submission" date="2018-01" db="EMBL/GenBank/DDBJ databases">
        <title>An insight into the sialome of Amazonian anophelines.</title>
        <authorList>
            <person name="Ribeiro J.M."/>
            <person name="Scarpassa V."/>
            <person name="Calvo E."/>
        </authorList>
    </citation>
    <scope>NUCLEOTIDE SEQUENCE</scope>
    <source>
        <tissue evidence="1">Salivary glands</tissue>
    </source>
</reference>
<dbReference type="EMBL" id="GGFK01013146">
    <property type="protein sequence ID" value="MBW46467.1"/>
    <property type="molecule type" value="Transcribed_RNA"/>
</dbReference>
<accession>A0A2M4B0A9</accession>
<dbReference type="AlphaFoldDB" id="A0A2M4B0A9"/>
<proteinExistence type="predicted"/>
<evidence type="ECO:0008006" key="2">
    <source>
        <dbReference type="Google" id="ProtNLM"/>
    </source>
</evidence>
<name>A0A2M4B0A9_9DIPT</name>
<organism evidence="1">
    <name type="scientific">Anopheles triannulatus</name>
    <dbReference type="NCBI Taxonomy" id="58253"/>
    <lineage>
        <taxon>Eukaryota</taxon>
        <taxon>Metazoa</taxon>
        <taxon>Ecdysozoa</taxon>
        <taxon>Arthropoda</taxon>
        <taxon>Hexapoda</taxon>
        <taxon>Insecta</taxon>
        <taxon>Pterygota</taxon>
        <taxon>Neoptera</taxon>
        <taxon>Endopterygota</taxon>
        <taxon>Diptera</taxon>
        <taxon>Nematocera</taxon>
        <taxon>Culicoidea</taxon>
        <taxon>Culicidae</taxon>
        <taxon>Anophelinae</taxon>
        <taxon>Anopheles</taxon>
    </lineage>
</organism>
<protein>
    <recommendedName>
        <fullName evidence="2">BEN domain-containing protein</fullName>
    </recommendedName>
</protein>
<sequence length="77" mass="8940">MYGLKTLQMAGRKQESVNKFGDPLDTLDSTILEAIITHVVHVFQKQKQSISRNTVRNFIRNRLDNIQNRTEVAQNNR</sequence>
<evidence type="ECO:0000313" key="1">
    <source>
        <dbReference type="EMBL" id="MBW46467.1"/>
    </source>
</evidence>